<reference evidence="1 2" key="1">
    <citation type="submission" date="2023-04" db="EMBL/GenBank/DDBJ databases">
        <title>Genome sequence of Halobacillus naozhouensis KACC 21980.</title>
        <authorList>
            <person name="Kim S."/>
            <person name="Heo J."/>
            <person name="Kwon S.-W."/>
        </authorList>
    </citation>
    <scope>NUCLEOTIDE SEQUENCE [LARGE SCALE GENOMIC DNA]</scope>
    <source>
        <strain evidence="1 2">KCTC 13234</strain>
        <plasmid evidence="1 2">unnamed</plasmid>
    </source>
</reference>
<accession>A0ABY8J6S9</accession>
<sequence>MTITIVLALFMALSSAVLVSMYVKSWLELFILWVTAPLASRSLKGGKF</sequence>
<dbReference type="Proteomes" id="UP001221597">
    <property type="component" value="Plasmid unnamed"/>
</dbReference>
<proteinExistence type="predicted"/>
<dbReference type="RefSeq" id="WP_283079044.1">
    <property type="nucleotide sequence ID" value="NZ_CP121672.1"/>
</dbReference>
<protein>
    <submittedName>
        <fullName evidence="1">Uncharacterized protein</fullName>
    </submittedName>
</protein>
<keyword evidence="1" id="KW-0614">Plasmid</keyword>
<organism evidence="1 2">
    <name type="scientific">Halobacillus naozhouensis</name>
    <dbReference type="NCBI Taxonomy" id="554880"/>
    <lineage>
        <taxon>Bacteria</taxon>
        <taxon>Bacillati</taxon>
        <taxon>Bacillota</taxon>
        <taxon>Bacilli</taxon>
        <taxon>Bacillales</taxon>
        <taxon>Bacillaceae</taxon>
        <taxon>Halobacillus</taxon>
    </lineage>
</organism>
<dbReference type="EMBL" id="CP121672">
    <property type="protein sequence ID" value="WFT77108.1"/>
    <property type="molecule type" value="Genomic_DNA"/>
</dbReference>
<gene>
    <name evidence="1" type="ORF">P9989_21490</name>
</gene>
<keyword evidence="2" id="KW-1185">Reference proteome</keyword>
<evidence type="ECO:0000313" key="1">
    <source>
        <dbReference type="EMBL" id="WFT77108.1"/>
    </source>
</evidence>
<name>A0ABY8J6S9_9BACI</name>
<evidence type="ECO:0000313" key="2">
    <source>
        <dbReference type="Proteomes" id="UP001221597"/>
    </source>
</evidence>
<geneLocation type="plasmid" evidence="1 2">
    <name>unnamed</name>
</geneLocation>